<feature type="non-terminal residue" evidence="5">
    <location>
        <position position="1"/>
    </location>
</feature>
<dbReference type="InterPro" id="IPR011856">
    <property type="entry name" value="tRNA_endonuc-like_dom_sf"/>
</dbReference>
<feature type="domain" description="DNA methylase N-4/N-6" evidence="3">
    <location>
        <begin position="19"/>
        <end position="97"/>
    </location>
</feature>
<protein>
    <recommendedName>
        <fullName evidence="6">DNA methylase N-4/N-6 domain-containing protein</fullName>
    </recommendedName>
</protein>
<keyword evidence="1" id="KW-0489">Methyltransferase</keyword>
<dbReference type="Pfam" id="PF22722">
    <property type="entry name" value="NA-iREase1"/>
    <property type="match status" value="1"/>
</dbReference>
<keyword evidence="2" id="KW-0808">Transferase</keyword>
<sequence>DEGRIYQRNIKGGREYRYYLDKGVLPNDWWVDIQALNPAAKERLGYPTQKPEALLERIIKASSNEGDLVLDPFCGCGTSIAVAERLKRRWIGIDITHLAISLMRHRLHDTFSPDLSPYGVIGDPKDLSSARALAEQNRYQFEWWASGLVDARPAQDKRKGADRGVDGYINFFDDNSGKAKTVVVQVKSGHVNAAHVRDLKGVLEREKAPIGVLITLEKPTRPMLQEAAAGGFYEPEHFK</sequence>
<dbReference type="PANTHER" id="PTHR13370">
    <property type="entry name" value="RNA METHYLASE-RELATED"/>
    <property type="match status" value="1"/>
</dbReference>
<dbReference type="GO" id="GO:0008170">
    <property type="term" value="F:N-methyltransferase activity"/>
    <property type="evidence" value="ECO:0007669"/>
    <property type="project" value="InterPro"/>
</dbReference>
<dbReference type="Gene3D" id="3.40.50.150">
    <property type="entry name" value="Vaccinia Virus protein VP39"/>
    <property type="match status" value="1"/>
</dbReference>
<dbReference type="GO" id="GO:0005737">
    <property type="term" value="C:cytoplasm"/>
    <property type="evidence" value="ECO:0007669"/>
    <property type="project" value="TreeGrafter"/>
</dbReference>
<comment type="caution">
    <text evidence="5">The sequence shown here is derived from an EMBL/GenBank/DDBJ whole genome shotgun (WGS) entry which is preliminary data.</text>
</comment>
<dbReference type="GO" id="GO:0003677">
    <property type="term" value="F:DNA binding"/>
    <property type="evidence" value="ECO:0007669"/>
    <property type="project" value="InterPro"/>
</dbReference>
<name>X1TI35_9ZZZZ</name>
<dbReference type="InterPro" id="IPR002941">
    <property type="entry name" value="DNA_methylase_N4/N6"/>
</dbReference>
<proteinExistence type="predicted"/>
<dbReference type="AlphaFoldDB" id="X1TI35"/>
<dbReference type="InterPro" id="IPR054557">
    <property type="entry name" value="NA-iREase1_dom"/>
</dbReference>
<dbReference type="PANTHER" id="PTHR13370:SF24">
    <property type="entry name" value="TYPE III RESTRICTION-MODIFICATION ENZYME STYLTI MOD SUBUNIT"/>
    <property type="match status" value="1"/>
</dbReference>
<dbReference type="EMBL" id="BARW01032989">
    <property type="protein sequence ID" value="GAJ04958.1"/>
    <property type="molecule type" value="Genomic_DNA"/>
</dbReference>
<dbReference type="InterPro" id="IPR001091">
    <property type="entry name" value="RM_Methyltransferase"/>
</dbReference>
<reference evidence="5" key="1">
    <citation type="journal article" date="2014" name="Front. Microbiol.">
        <title>High frequency of phylogenetically diverse reductive dehalogenase-homologous genes in deep subseafloor sedimentary metagenomes.</title>
        <authorList>
            <person name="Kawai M."/>
            <person name="Futagami T."/>
            <person name="Toyoda A."/>
            <person name="Takaki Y."/>
            <person name="Nishi S."/>
            <person name="Hori S."/>
            <person name="Arai W."/>
            <person name="Tsubouchi T."/>
            <person name="Morono Y."/>
            <person name="Uchiyama I."/>
            <person name="Ito T."/>
            <person name="Fujiyama A."/>
            <person name="Inagaki F."/>
            <person name="Takami H."/>
        </authorList>
    </citation>
    <scope>NUCLEOTIDE SEQUENCE</scope>
    <source>
        <strain evidence="5">Expedition CK06-06</strain>
    </source>
</reference>
<dbReference type="Pfam" id="PF01555">
    <property type="entry name" value="N6_N4_Mtase"/>
    <property type="match status" value="1"/>
</dbReference>
<evidence type="ECO:0000313" key="5">
    <source>
        <dbReference type="EMBL" id="GAJ04958.1"/>
    </source>
</evidence>
<evidence type="ECO:0000256" key="2">
    <source>
        <dbReference type="ARBA" id="ARBA00022679"/>
    </source>
</evidence>
<evidence type="ECO:0000259" key="4">
    <source>
        <dbReference type="Pfam" id="PF22722"/>
    </source>
</evidence>
<evidence type="ECO:0000256" key="1">
    <source>
        <dbReference type="ARBA" id="ARBA00022603"/>
    </source>
</evidence>
<feature type="domain" description="NACHT-associated inactive Restriction Endonuclease 1 sensor" evidence="4">
    <location>
        <begin position="156"/>
        <end position="228"/>
    </location>
</feature>
<organism evidence="5">
    <name type="scientific">marine sediment metagenome</name>
    <dbReference type="NCBI Taxonomy" id="412755"/>
    <lineage>
        <taxon>unclassified sequences</taxon>
        <taxon>metagenomes</taxon>
        <taxon>ecological metagenomes</taxon>
    </lineage>
</organism>
<evidence type="ECO:0000259" key="3">
    <source>
        <dbReference type="Pfam" id="PF01555"/>
    </source>
</evidence>
<evidence type="ECO:0008006" key="6">
    <source>
        <dbReference type="Google" id="ProtNLM"/>
    </source>
</evidence>
<feature type="non-terminal residue" evidence="5">
    <location>
        <position position="239"/>
    </location>
</feature>
<dbReference type="SUPFAM" id="SSF53335">
    <property type="entry name" value="S-adenosyl-L-methionine-dependent methyltransferases"/>
    <property type="match status" value="1"/>
</dbReference>
<accession>X1TI35</accession>
<dbReference type="GO" id="GO:0032259">
    <property type="term" value="P:methylation"/>
    <property type="evidence" value="ECO:0007669"/>
    <property type="project" value="UniProtKB-KW"/>
</dbReference>
<gene>
    <name evidence="5" type="ORF">S12H4_52072</name>
</gene>
<dbReference type="InterPro" id="IPR029063">
    <property type="entry name" value="SAM-dependent_MTases_sf"/>
</dbReference>
<dbReference type="Gene3D" id="3.40.1350.10">
    <property type="match status" value="1"/>
</dbReference>
<dbReference type="PRINTS" id="PR00508">
    <property type="entry name" value="S21N4MTFRASE"/>
</dbReference>